<dbReference type="Proteomes" id="UP000070544">
    <property type="component" value="Unassembled WGS sequence"/>
</dbReference>
<comment type="similarity">
    <text evidence="1">Belongs to the paxM FAD-dependent monooxygenase family.</text>
</comment>
<protein>
    <submittedName>
        <fullName evidence="7">FAD/NAD(P)-binding domain-containing protein</fullName>
    </submittedName>
</protein>
<keyword evidence="4" id="KW-0560">Oxidoreductase</keyword>
<keyword evidence="3" id="KW-0274">FAD</keyword>
<name>A0A139AIA1_GONPJ</name>
<evidence type="ECO:0000256" key="3">
    <source>
        <dbReference type="ARBA" id="ARBA00022827"/>
    </source>
</evidence>
<evidence type="ECO:0000313" key="8">
    <source>
        <dbReference type="Proteomes" id="UP000070544"/>
    </source>
</evidence>
<sequence>MPTKTAIMIGGGPAGALAALVLKKHGYDATIYEKRGDIPNPNPEEGVHPFWDVGGAVDLQLNAMYGLERLGLVDEVILNSSGHASKVSYALMDGSDAAYMEIVPTKPGQKLASVILRSSLHRRRVVGIEQTDANVTASFADGSTVVVDILIGAGGVSSMLRSIVFPEAKPPGRFASAYVGVLDIGKKKGLPDAPPIIFDPPMAVYMYPLKGNCIFTRFVNEWGAPKHVVDLVRVADRITPIFMWDLPDMPTQHKGRVLLIGDAGHATLPSLGQGLAMGIKDCGVLHDLMTLLPDSNHAVLFKLYEKIQLPRLLSIAAKSREIARYQTASSRIEMWFGRNQFGLKDSVTGYIYEHDVARVMERYKQNADISSAA</sequence>
<dbReference type="Gene3D" id="3.50.50.60">
    <property type="entry name" value="FAD/NAD(P)-binding domain"/>
    <property type="match status" value="1"/>
</dbReference>
<evidence type="ECO:0000259" key="6">
    <source>
        <dbReference type="Pfam" id="PF01494"/>
    </source>
</evidence>
<gene>
    <name evidence="7" type="ORF">M427DRAFT_134141</name>
</gene>
<organism evidence="7 8">
    <name type="scientific">Gonapodya prolifera (strain JEL478)</name>
    <name type="common">Monoblepharis prolifera</name>
    <dbReference type="NCBI Taxonomy" id="1344416"/>
    <lineage>
        <taxon>Eukaryota</taxon>
        <taxon>Fungi</taxon>
        <taxon>Fungi incertae sedis</taxon>
        <taxon>Chytridiomycota</taxon>
        <taxon>Chytridiomycota incertae sedis</taxon>
        <taxon>Monoblepharidomycetes</taxon>
        <taxon>Monoblepharidales</taxon>
        <taxon>Gonapodyaceae</taxon>
        <taxon>Gonapodya</taxon>
    </lineage>
</organism>
<dbReference type="PANTHER" id="PTHR13789:SF309">
    <property type="entry name" value="PUTATIVE (AFU_ORTHOLOGUE AFUA_6G14510)-RELATED"/>
    <property type="match status" value="1"/>
</dbReference>
<keyword evidence="5" id="KW-0503">Monooxygenase</keyword>
<evidence type="ECO:0000256" key="1">
    <source>
        <dbReference type="ARBA" id="ARBA00007992"/>
    </source>
</evidence>
<dbReference type="GO" id="GO:0004497">
    <property type="term" value="F:monooxygenase activity"/>
    <property type="evidence" value="ECO:0007669"/>
    <property type="project" value="UniProtKB-KW"/>
</dbReference>
<dbReference type="OrthoDB" id="3034736at2759"/>
<dbReference type="PANTHER" id="PTHR13789">
    <property type="entry name" value="MONOOXYGENASE"/>
    <property type="match status" value="1"/>
</dbReference>
<evidence type="ECO:0000256" key="5">
    <source>
        <dbReference type="ARBA" id="ARBA00023033"/>
    </source>
</evidence>
<dbReference type="Pfam" id="PF01494">
    <property type="entry name" value="FAD_binding_3"/>
    <property type="match status" value="1"/>
</dbReference>
<feature type="domain" description="FAD-binding" evidence="6">
    <location>
        <begin position="253"/>
        <end position="285"/>
    </location>
</feature>
<evidence type="ECO:0000256" key="2">
    <source>
        <dbReference type="ARBA" id="ARBA00022630"/>
    </source>
</evidence>
<dbReference type="SUPFAM" id="SSF51905">
    <property type="entry name" value="FAD/NAD(P)-binding domain"/>
    <property type="match status" value="1"/>
</dbReference>
<dbReference type="InterPro" id="IPR036188">
    <property type="entry name" value="FAD/NAD-bd_sf"/>
</dbReference>
<dbReference type="AlphaFoldDB" id="A0A139AIA1"/>
<proteinExistence type="inferred from homology"/>
<dbReference type="PRINTS" id="PR00420">
    <property type="entry name" value="RNGMNOXGNASE"/>
</dbReference>
<dbReference type="STRING" id="1344416.A0A139AIA1"/>
<accession>A0A139AIA1</accession>
<dbReference type="InterPro" id="IPR002938">
    <property type="entry name" value="FAD-bd"/>
</dbReference>
<dbReference type="InterPro" id="IPR050493">
    <property type="entry name" value="FAD-dep_Monooxygenase_BioMet"/>
</dbReference>
<dbReference type="Pfam" id="PF13450">
    <property type="entry name" value="NAD_binding_8"/>
    <property type="match status" value="1"/>
</dbReference>
<reference evidence="7 8" key="1">
    <citation type="journal article" date="2015" name="Genome Biol. Evol.">
        <title>Phylogenomic analyses indicate that early fungi evolved digesting cell walls of algal ancestors of land plants.</title>
        <authorList>
            <person name="Chang Y."/>
            <person name="Wang S."/>
            <person name="Sekimoto S."/>
            <person name="Aerts A.L."/>
            <person name="Choi C."/>
            <person name="Clum A."/>
            <person name="LaButti K.M."/>
            <person name="Lindquist E.A."/>
            <person name="Yee Ngan C."/>
            <person name="Ohm R.A."/>
            <person name="Salamov A.A."/>
            <person name="Grigoriev I.V."/>
            <person name="Spatafora J.W."/>
            <person name="Berbee M.L."/>
        </authorList>
    </citation>
    <scope>NUCLEOTIDE SEQUENCE [LARGE SCALE GENOMIC DNA]</scope>
    <source>
        <strain evidence="7 8">JEL478</strain>
    </source>
</reference>
<dbReference type="GO" id="GO:0071949">
    <property type="term" value="F:FAD binding"/>
    <property type="evidence" value="ECO:0007669"/>
    <property type="project" value="InterPro"/>
</dbReference>
<evidence type="ECO:0000313" key="7">
    <source>
        <dbReference type="EMBL" id="KXS16541.1"/>
    </source>
</evidence>
<keyword evidence="2" id="KW-0285">Flavoprotein</keyword>
<evidence type="ECO:0000256" key="4">
    <source>
        <dbReference type="ARBA" id="ARBA00023002"/>
    </source>
</evidence>
<dbReference type="EMBL" id="KQ965752">
    <property type="protein sequence ID" value="KXS16541.1"/>
    <property type="molecule type" value="Genomic_DNA"/>
</dbReference>
<keyword evidence="8" id="KW-1185">Reference proteome</keyword>
<dbReference type="OMA" id="NIRSTIY"/>